<organism evidence="2 3">
    <name type="scientific">Meganyctiphanes norvegica</name>
    <name type="common">Northern krill</name>
    <name type="synonym">Thysanopoda norvegica</name>
    <dbReference type="NCBI Taxonomy" id="48144"/>
    <lineage>
        <taxon>Eukaryota</taxon>
        <taxon>Metazoa</taxon>
        <taxon>Ecdysozoa</taxon>
        <taxon>Arthropoda</taxon>
        <taxon>Crustacea</taxon>
        <taxon>Multicrustacea</taxon>
        <taxon>Malacostraca</taxon>
        <taxon>Eumalacostraca</taxon>
        <taxon>Eucarida</taxon>
        <taxon>Euphausiacea</taxon>
        <taxon>Euphausiidae</taxon>
        <taxon>Meganyctiphanes</taxon>
    </lineage>
</organism>
<dbReference type="PANTHER" id="PTHR32251">
    <property type="entry name" value="3-OXO-5-ALPHA-STEROID 4-DEHYDROGENASE"/>
    <property type="match status" value="1"/>
</dbReference>
<protein>
    <recommendedName>
        <fullName evidence="4">Steroid 5-alpha reductase C-terminal domain-containing protein</fullName>
    </recommendedName>
</protein>
<dbReference type="Pfam" id="PF06966">
    <property type="entry name" value="DUF1295"/>
    <property type="match status" value="1"/>
</dbReference>
<sequence>VGSSTFLLLAYLNFRWNADEHPRQLIQTCCICLWAFRLGIFLFIRVMLAGQDKRFGKALNNPIRFLFSWTMQGVWVILTLLPSIICVTSPQQRPLGLRDYIGWGFWALGFIIEILADYQKTRWRNNPANEDKFINVGLWSISRHPNYFGEIMLWFGLYISASATFSGYEYFSVLCPLFNYLLITRISGIPLLESYANKKWGATPQYLAYVRDTPVLIPFIN</sequence>
<feature type="transmembrane region" description="Helical" evidence="1">
    <location>
        <begin position="100"/>
        <end position="116"/>
    </location>
</feature>
<evidence type="ECO:0000313" key="2">
    <source>
        <dbReference type="EMBL" id="CAL4061962.1"/>
    </source>
</evidence>
<accession>A0AAV2PNE7</accession>
<feature type="non-terminal residue" evidence="2">
    <location>
        <position position="1"/>
    </location>
</feature>
<feature type="transmembrane region" description="Helical" evidence="1">
    <location>
        <begin position="65"/>
        <end position="85"/>
    </location>
</feature>
<evidence type="ECO:0000313" key="3">
    <source>
        <dbReference type="Proteomes" id="UP001497623"/>
    </source>
</evidence>
<dbReference type="Gene3D" id="1.20.120.1630">
    <property type="match status" value="1"/>
</dbReference>
<dbReference type="PANTHER" id="PTHR32251:SF17">
    <property type="entry name" value="STEROID 5-ALPHA REDUCTASE C-TERMINAL DOMAIN-CONTAINING PROTEIN"/>
    <property type="match status" value="1"/>
</dbReference>
<dbReference type="AlphaFoldDB" id="A0AAV2PNE7"/>
<reference evidence="2 3" key="1">
    <citation type="submission" date="2024-05" db="EMBL/GenBank/DDBJ databases">
        <authorList>
            <person name="Wallberg A."/>
        </authorList>
    </citation>
    <scope>NUCLEOTIDE SEQUENCE [LARGE SCALE GENOMIC DNA]</scope>
</reference>
<dbReference type="GO" id="GO:0016020">
    <property type="term" value="C:membrane"/>
    <property type="evidence" value="ECO:0007669"/>
    <property type="project" value="TreeGrafter"/>
</dbReference>
<dbReference type="PROSITE" id="PS50244">
    <property type="entry name" value="S5A_REDUCTASE"/>
    <property type="match status" value="1"/>
</dbReference>
<feature type="transmembrane region" description="Helical" evidence="1">
    <location>
        <begin position="25"/>
        <end position="44"/>
    </location>
</feature>
<dbReference type="Proteomes" id="UP001497623">
    <property type="component" value="Unassembled WGS sequence"/>
</dbReference>
<keyword evidence="1" id="KW-0812">Transmembrane</keyword>
<keyword evidence="3" id="KW-1185">Reference proteome</keyword>
<keyword evidence="1" id="KW-1133">Transmembrane helix</keyword>
<dbReference type="InterPro" id="IPR010721">
    <property type="entry name" value="UstE-like"/>
</dbReference>
<keyword evidence="1" id="KW-0472">Membrane</keyword>
<evidence type="ECO:0008006" key="4">
    <source>
        <dbReference type="Google" id="ProtNLM"/>
    </source>
</evidence>
<feature type="transmembrane region" description="Helical" evidence="1">
    <location>
        <begin position="151"/>
        <end position="171"/>
    </location>
</feature>
<gene>
    <name evidence="2" type="ORF">MNOR_LOCUS2332</name>
</gene>
<comment type="caution">
    <text evidence="2">The sequence shown here is derived from an EMBL/GenBank/DDBJ whole genome shotgun (WGS) entry which is preliminary data.</text>
</comment>
<proteinExistence type="predicted"/>
<evidence type="ECO:0000256" key="1">
    <source>
        <dbReference type="SAM" id="Phobius"/>
    </source>
</evidence>
<name>A0AAV2PNE7_MEGNR</name>
<dbReference type="EMBL" id="CAXKWB010000703">
    <property type="protein sequence ID" value="CAL4061962.1"/>
    <property type="molecule type" value="Genomic_DNA"/>
</dbReference>